<dbReference type="CDD" id="cd04724">
    <property type="entry name" value="Tryptophan_synthase_alpha"/>
    <property type="match status" value="1"/>
</dbReference>
<gene>
    <name evidence="9" type="primary">trpA</name>
    <name evidence="11" type="ORF">BHK69_05885</name>
</gene>
<dbReference type="Proteomes" id="UP000094969">
    <property type="component" value="Chromosome"/>
</dbReference>
<dbReference type="Pfam" id="PF00290">
    <property type="entry name" value="Trp_syntA"/>
    <property type="match status" value="1"/>
</dbReference>
<feature type="active site" description="Proton acceptor" evidence="9">
    <location>
        <position position="54"/>
    </location>
</feature>
<keyword evidence="7 9" id="KW-0456">Lyase</keyword>
<dbReference type="KEGG" id="bvv:BHK69_05885"/>
<keyword evidence="4 9" id="KW-0028">Amino-acid biosynthesis</keyword>
<dbReference type="RefSeq" id="WP_069689286.1">
    <property type="nucleotide sequence ID" value="NZ_CP017147.1"/>
</dbReference>
<evidence type="ECO:0000256" key="8">
    <source>
        <dbReference type="ARBA" id="ARBA00049047"/>
    </source>
</evidence>
<dbReference type="GO" id="GO:0005829">
    <property type="term" value="C:cytosol"/>
    <property type="evidence" value="ECO:0007669"/>
    <property type="project" value="TreeGrafter"/>
</dbReference>
<comment type="similarity">
    <text evidence="9 10">Belongs to the TrpA family.</text>
</comment>
<reference evidence="11 12" key="1">
    <citation type="journal article" date="2015" name="Antonie Van Leeuwenhoek">
        <title>Bosea vaviloviae sp. nov., a new species of slow-growing rhizobia isolated from nodules of the relict species Vavilovia formosa (Stev.) Fed.</title>
        <authorList>
            <person name="Safronova V.I."/>
            <person name="Kuznetsova I.G."/>
            <person name="Sazanova A.L."/>
            <person name="Kimeklis A.K."/>
            <person name="Belimov A.A."/>
            <person name="Andronov E.E."/>
            <person name="Pinaev A.G."/>
            <person name="Chizhevskaya E.P."/>
            <person name="Pukhaev A.R."/>
            <person name="Popov K.P."/>
            <person name="Willems A."/>
            <person name="Tikhonovich I.A."/>
        </authorList>
    </citation>
    <scope>NUCLEOTIDE SEQUENCE [LARGE SCALE GENOMIC DNA]</scope>
    <source>
        <strain evidence="11 12">Vaf18</strain>
    </source>
</reference>
<evidence type="ECO:0000256" key="7">
    <source>
        <dbReference type="ARBA" id="ARBA00023239"/>
    </source>
</evidence>
<name>A0A1D7TY67_9HYPH</name>
<feature type="active site" description="Proton acceptor" evidence="9">
    <location>
        <position position="65"/>
    </location>
</feature>
<evidence type="ECO:0000256" key="5">
    <source>
        <dbReference type="ARBA" id="ARBA00022822"/>
    </source>
</evidence>
<keyword evidence="12" id="KW-1185">Reference proteome</keyword>
<protein>
    <recommendedName>
        <fullName evidence="9">Tryptophan synthase alpha chain</fullName>
        <ecNumber evidence="9">4.2.1.20</ecNumber>
    </recommendedName>
</protein>
<dbReference type="InterPro" id="IPR011060">
    <property type="entry name" value="RibuloseP-bd_barrel"/>
</dbReference>
<dbReference type="Gene3D" id="3.20.20.70">
    <property type="entry name" value="Aldolase class I"/>
    <property type="match status" value="1"/>
</dbReference>
<dbReference type="InterPro" id="IPR018204">
    <property type="entry name" value="Trp_synthase_alpha_AS"/>
</dbReference>
<dbReference type="AlphaFoldDB" id="A0A1D7TY67"/>
<comment type="catalytic activity">
    <reaction evidence="8 9">
        <text>(1S,2R)-1-C-(indol-3-yl)glycerol 3-phosphate + L-serine = D-glyceraldehyde 3-phosphate + L-tryptophan + H2O</text>
        <dbReference type="Rhea" id="RHEA:10532"/>
        <dbReference type="ChEBI" id="CHEBI:15377"/>
        <dbReference type="ChEBI" id="CHEBI:33384"/>
        <dbReference type="ChEBI" id="CHEBI:57912"/>
        <dbReference type="ChEBI" id="CHEBI:58866"/>
        <dbReference type="ChEBI" id="CHEBI:59776"/>
        <dbReference type="EC" id="4.2.1.20"/>
    </reaction>
</comment>
<dbReference type="EC" id="4.2.1.20" evidence="9"/>
<evidence type="ECO:0000256" key="4">
    <source>
        <dbReference type="ARBA" id="ARBA00022605"/>
    </source>
</evidence>
<evidence type="ECO:0000256" key="2">
    <source>
        <dbReference type="ARBA" id="ARBA00004733"/>
    </source>
</evidence>
<dbReference type="NCBIfam" id="TIGR00262">
    <property type="entry name" value="trpA"/>
    <property type="match status" value="1"/>
</dbReference>
<dbReference type="STRING" id="1526658.BHK69_05885"/>
<dbReference type="InterPro" id="IPR013785">
    <property type="entry name" value="Aldolase_TIM"/>
</dbReference>
<proteinExistence type="inferred from homology"/>
<dbReference type="OrthoDB" id="9804578at2"/>
<dbReference type="PROSITE" id="PS00167">
    <property type="entry name" value="TRP_SYNTHASE_ALPHA"/>
    <property type="match status" value="1"/>
</dbReference>
<dbReference type="PANTHER" id="PTHR43406">
    <property type="entry name" value="TRYPTOPHAN SYNTHASE, ALPHA CHAIN"/>
    <property type="match status" value="1"/>
</dbReference>
<comment type="subunit">
    <text evidence="3 9">Tetramer of two alpha and two beta chains.</text>
</comment>
<dbReference type="PANTHER" id="PTHR43406:SF1">
    <property type="entry name" value="TRYPTOPHAN SYNTHASE ALPHA CHAIN, CHLOROPLASTIC"/>
    <property type="match status" value="1"/>
</dbReference>
<dbReference type="EMBL" id="CP017147">
    <property type="protein sequence ID" value="AOO80065.1"/>
    <property type="molecule type" value="Genomic_DNA"/>
</dbReference>
<accession>A0A1D7TY67</accession>
<organism evidence="11 12">
    <name type="scientific">Bosea vaviloviae</name>
    <dbReference type="NCBI Taxonomy" id="1526658"/>
    <lineage>
        <taxon>Bacteria</taxon>
        <taxon>Pseudomonadati</taxon>
        <taxon>Pseudomonadota</taxon>
        <taxon>Alphaproteobacteria</taxon>
        <taxon>Hyphomicrobiales</taxon>
        <taxon>Boseaceae</taxon>
        <taxon>Bosea</taxon>
    </lineage>
</organism>
<dbReference type="UniPathway" id="UPA00035">
    <property type="reaction ID" value="UER00044"/>
</dbReference>
<keyword evidence="6 9" id="KW-0057">Aromatic amino acid biosynthesis</keyword>
<evidence type="ECO:0000256" key="10">
    <source>
        <dbReference type="RuleBase" id="RU003662"/>
    </source>
</evidence>
<evidence type="ECO:0000256" key="1">
    <source>
        <dbReference type="ARBA" id="ARBA00003365"/>
    </source>
</evidence>
<evidence type="ECO:0000256" key="6">
    <source>
        <dbReference type="ARBA" id="ARBA00023141"/>
    </source>
</evidence>
<evidence type="ECO:0000313" key="12">
    <source>
        <dbReference type="Proteomes" id="UP000094969"/>
    </source>
</evidence>
<keyword evidence="5 9" id="KW-0822">Tryptophan biosynthesis</keyword>
<dbReference type="GO" id="GO:0004834">
    <property type="term" value="F:tryptophan synthase activity"/>
    <property type="evidence" value="ECO:0007669"/>
    <property type="project" value="UniProtKB-UniRule"/>
</dbReference>
<dbReference type="SUPFAM" id="SSF51366">
    <property type="entry name" value="Ribulose-phoshate binding barrel"/>
    <property type="match status" value="1"/>
</dbReference>
<dbReference type="HAMAP" id="MF_00131">
    <property type="entry name" value="Trp_synth_alpha"/>
    <property type="match status" value="1"/>
</dbReference>
<dbReference type="FunFam" id="3.20.20.70:FF:000037">
    <property type="entry name" value="Tryptophan synthase alpha chain"/>
    <property type="match status" value="1"/>
</dbReference>
<evidence type="ECO:0000256" key="9">
    <source>
        <dbReference type="HAMAP-Rule" id="MF_00131"/>
    </source>
</evidence>
<evidence type="ECO:0000313" key="11">
    <source>
        <dbReference type="EMBL" id="AOO80065.1"/>
    </source>
</evidence>
<dbReference type="InterPro" id="IPR002028">
    <property type="entry name" value="Trp_synthase_suA"/>
</dbReference>
<evidence type="ECO:0000256" key="3">
    <source>
        <dbReference type="ARBA" id="ARBA00011270"/>
    </source>
</evidence>
<comment type="function">
    <text evidence="1 9">The alpha subunit is responsible for the aldol cleavage of indoleglycerol phosphate to indole and glyceraldehyde 3-phosphate.</text>
</comment>
<sequence>MTTTGQTRIQTRFQACAAEGRAALVTFITAGDPDFDTASAILHALPAAGADVIELGVPFTDPMADGIPVQLAGQRALKAGQTLKKTLAMVEAFRAAGNDTPIVLMGYYNPIYVYGVERFLGDAKAAGVDGLIVVDLPPEEDAELCLPALAAGINFIRLATPTTDDKRLPKVLQNTSGFVYYVSMTGVTGGSIANYDAVGEAVARIKRHTDLPVAVGFGVKTAADAAAIARGADGVVVGSSLVERVRLSLDVQGKATEKTVSAVTSLVAELAAGVRSAARTAA</sequence>
<comment type="pathway">
    <text evidence="2 9">Amino-acid biosynthesis; L-tryptophan biosynthesis; L-tryptophan from chorismate: step 5/5.</text>
</comment>